<dbReference type="EMBL" id="JACHJQ010000002">
    <property type="protein sequence ID" value="MBB4905523.1"/>
    <property type="molecule type" value="Genomic_DNA"/>
</dbReference>
<dbReference type="Proteomes" id="UP000520767">
    <property type="component" value="Unassembled WGS sequence"/>
</dbReference>
<proteinExistence type="predicted"/>
<evidence type="ECO:0000313" key="4">
    <source>
        <dbReference type="Proteomes" id="UP000520767"/>
    </source>
</evidence>
<dbReference type="AlphaFoldDB" id="A0A7W7Q2B9"/>
<accession>A0A7W7Q2B9</accession>
<evidence type="ECO:0000256" key="1">
    <source>
        <dbReference type="SAM" id="MobiDB-lite"/>
    </source>
</evidence>
<dbReference type="RefSeq" id="WP_184809740.1">
    <property type="nucleotide sequence ID" value="NZ_JACHJQ010000002.1"/>
</dbReference>
<organism evidence="3 4">
    <name type="scientific">Actinophytocola algeriensis</name>
    <dbReference type="NCBI Taxonomy" id="1768010"/>
    <lineage>
        <taxon>Bacteria</taxon>
        <taxon>Bacillati</taxon>
        <taxon>Actinomycetota</taxon>
        <taxon>Actinomycetes</taxon>
        <taxon>Pseudonocardiales</taxon>
        <taxon>Pseudonocardiaceae</taxon>
    </lineage>
</organism>
<evidence type="ECO:0000313" key="3">
    <source>
        <dbReference type="EMBL" id="MBB4905523.1"/>
    </source>
</evidence>
<feature type="region of interest" description="Disordered" evidence="1">
    <location>
        <begin position="121"/>
        <end position="162"/>
    </location>
</feature>
<feature type="chain" id="PRO_5038996986" evidence="2">
    <location>
        <begin position="19"/>
        <end position="304"/>
    </location>
</feature>
<feature type="compositionally biased region" description="Low complexity" evidence="1">
    <location>
        <begin position="127"/>
        <end position="157"/>
    </location>
</feature>
<comment type="caution">
    <text evidence="3">The sequence shown here is derived from an EMBL/GenBank/DDBJ whole genome shotgun (WGS) entry which is preliminary data.</text>
</comment>
<name>A0A7W7Q2B9_9PSEU</name>
<feature type="signal peptide" evidence="2">
    <location>
        <begin position="1"/>
        <end position="18"/>
    </location>
</feature>
<keyword evidence="4" id="KW-1185">Reference proteome</keyword>
<sequence length="304" mass="31737">MVRRFAVAACTVAIGVLAPGCSLFGPTTKNEVCAEFDELGERYLAADGFIDNLLFIQAGALADVADRYDGTPSLGPDAEALEAISDSDSTDGLELMAATAAIAELCGHVLGRQALIPGGSGFGWGDGSADQPDADPPATGTPDRTPPTTGDPPATADEPGHDLYTVSGPGGLALSIPAGWVVGGSPSAANQQAAAPGDDRTFVRFGASTPPSVPLLTEIQNGESGNPNVRNGYQRIRLAETYFLGQAAVDWEFTFVKDGVTRHAFGRYWRQNGLGYVIYLSAPDTEWSSARWVFDAMATTATVY</sequence>
<keyword evidence="2" id="KW-0732">Signal</keyword>
<reference evidence="3 4" key="1">
    <citation type="submission" date="2020-08" db="EMBL/GenBank/DDBJ databases">
        <title>Genomic Encyclopedia of Type Strains, Phase III (KMG-III): the genomes of soil and plant-associated and newly described type strains.</title>
        <authorList>
            <person name="Whitman W."/>
        </authorList>
    </citation>
    <scope>NUCLEOTIDE SEQUENCE [LARGE SCALE GENOMIC DNA]</scope>
    <source>
        <strain evidence="3 4">CECT 8960</strain>
    </source>
</reference>
<evidence type="ECO:0000256" key="2">
    <source>
        <dbReference type="SAM" id="SignalP"/>
    </source>
</evidence>
<gene>
    <name evidence="3" type="ORF">FHR82_001740</name>
</gene>
<protein>
    <submittedName>
        <fullName evidence="3">Uncharacterized protein</fullName>
    </submittedName>
</protein>